<organism evidence="1">
    <name type="scientific">marine sediment metagenome</name>
    <dbReference type="NCBI Taxonomy" id="412755"/>
    <lineage>
        <taxon>unclassified sequences</taxon>
        <taxon>metagenomes</taxon>
        <taxon>ecological metagenomes</taxon>
    </lineage>
</organism>
<sequence length="134" mass="15034">MIYTNKKGASLFKVKEGDKIPRLLEDEVYTALDMNIVNKFEIKLNNQTYSLDITPIMEGGYANIYGMDITERNKAEEAIQQRNLEISALSKASKAVLEFPDFEKSSRAIFESCVELIGATSGYVALLTPDNKEN</sequence>
<accession>A0A0F9NV77</accession>
<reference evidence="1" key="1">
    <citation type="journal article" date="2015" name="Nature">
        <title>Complex archaea that bridge the gap between prokaryotes and eukaryotes.</title>
        <authorList>
            <person name="Spang A."/>
            <person name="Saw J.H."/>
            <person name="Jorgensen S.L."/>
            <person name="Zaremba-Niedzwiedzka K."/>
            <person name="Martijn J."/>
            <person name="Lind A.E."/>
            <person name="van Eijk R."/>
            <person name="Schleper C."/>
            <person name="Guy L."/>
            <person name="Ettema T.J."/>
        </authorList>
    </citation>
    <scope>NUCLEOTIDE SEQUENCE</scope>
</reference>
<proteinExistence type="predicted"/>
<dbReference type="AlphaFoldDB" id="A0A0F9NV77"/>
<gene>
    <name evidence="1" type="ORF">LCGC14_0905480</name>
</gene>
<evidence type="ECO:0000313" key="1">
    <source>
        <dbReference type="EMBL" id="KKN23385.1"/>
    </source>
</evidence>
<protein>
    <submittedName>
        <fullName evidence="1">Uncharacterized protein</fullName>
    </submittedName>
</protein>
<comment type="caution">
    <text evidence="1">The sequence shown here is derived from an EMBL/GenBank/DDBJ whole genome shotgun (WGS) entry which is preliminary data.</text>
</comment>
<dbReference type="EMBL" id="LAZR01002976">
    <property type="protein sequence ID" value="KKN23385.1"/>
    <property type="molecule type" value="Genomic_DNA"/>
</dbReference>
<name>A0A0F9NV77_9ZZZZ</name>